<dbReference type="PANTHER" id="PTHR24333">
    <property type="entry name" value="HOMEO BOX HB9 LIKE A-RELATED"/>
    <property type="match status" value="1"/>
</dbReference>
<dbReference type="PROSITE" id="PS50071">
    <property type="entry name" value="HOMEOBOX_2"/>
    <property type="match status" value="1"/>
</dbReference>
<dbReference type="SUPFAM" id="SSF46689">
    <property type="entry name" value="Homeodomain-like"/>
    <property type="match status" value="1"/>
</dbReference>
<feature type="compositionally biased region" description="Basic residues" evidence="4">
    <location>
        <begin position="13"/>
        <end position="28"/>
    </location>
</feature>
<dbReference type="EMBL" id="ABJB010319803">
    <property type="status" value="NOT_ANNOTATED_CDS"/>
    <property type="molecule type" value="Genomic_DNA"/>
</dbReference>
<keyword evidence="6" id="KW-1185">Reference proteome</keyword>
<keyword evidence="2 3" id="KW-0238">DNA-binding</keyword>
<dbReference type="VEuPathDB" id="VectorBase:ISCW024267"/>
<evidence type="ECO:0000256" key="2">
    <source>
        <dbReference type="PROSITE-ProRule" id="PRU00108"/>
    </source>
</evidence>
<evidence type="ECO:0000313" key="6">
    <source>
        <dbReference type="Proteomes" id="UP000001555"/>
    </source>
</evidence>
<dbReference type="GO" id="GO:0003677">
    <property type="term" value="F:DNA binding"/>
    <property type="evidence" value="ECO:0007669"/>
    <property type="project" value="UniProtKB-UniRule"/>
</dbReference>
<dbReference type="VEuPathDB" id="VectorBase:ISCI024267"/>
<organism evidence="5 6">
    <name type="scientific">Ixodes scapularis</name>
    <name type="common">Black-legged tick</name>
    <name type="synonym">Deer tick</name>
    <dbReference type="NCBI Taxonomy" id="6945"/>
    <lineage>
        <taxon>Eukaryota</taxon>
        <taxon>Metazoa</taxon>
        <taxon>Ecdysozoa</taxon>
        <taxon>Arthropoda</taxon>
        <taxon>Chelicerata</taxon>
        <taxon>Arachnida</taxon>
        <taxon>Acari</taxon>
        <taxon>Parasitiformes</taxon>
        <taxon>Ixodida</taxon>
        <taxon>Ixodoidea</taxon>
        <taxon>Ixodidae</taxon>
        <taxon>Ixodinae</taxon>
        <taxon>Ixodes</taxon>
    </lineage>
</organism>
<dbReference type="EnsemblMetazoa" id="ISCW024267-RA">
    <property type="protein sequence ID" value="ISCW024267-PA"/>
    <property type="gene ID" value="ISCW024267"/>
</dbReference>
<keyword evidence="2 3" id="KW-0371">Homeobox</keyword>
<dbReference type="InParanoid" id="A0A1S4M5L6"/>
<feature type="region of interest" description="Disordered" evidence="4">
    <location>
        <begin position="1"/>
        <end position="29"/>
    </location>
</feature>
<sequence length="75" mass="8869">VRKPKAAPDNSPHKNHRGTSKKPRRRRTAFTQSQLAFLENKFRYQKYLSVSDRGSVAEALHLTETQVKTWYQNRR</sequence>
<evidence type="ECO:0000256" key="3">
    <source>
        <dbReference type="RuleBase" id="RU000682"/>
    </source>
</evidence>
<dbReference type="Gene3D" id="1.10.10.60">
    <property type="entry name" value="Homeodomain-like"/>
    <property type="match status" value="1"/>
</dbReference>
<name>A0A1S4M5L6_IXOSC</name>
<protein>
    <submittedName>
        <fullName evidence="5">Nk homeobox protein, putative</fullName>
    </submittedName>
</protein>
<dbReference type="GO" id="GO:0005634">
    <property type="term" value="C:nucleus"/>
    <property type="evidence" value="ECO:0007669"/>
    <property type="project" value="UniProtKB-SubCell"/>
</dbReference>
<dbReference type="InterPro" id="IPR009057">
    <property type="entry name" value="Homeodomain-like_sf"/>
</dbReference>
<comment type="subcellular location">
    <subcellularLocation>
        <location evidence="1 2 3">Nucleus</location>
    </subcellularLocation>
</comment>
<dbReference type="Pfam" id="PF00046">
    <property type="entry name" value="Homeodomain"/>
    <property type="match status" value="1"/>
</dbReference>
<dbReference type="InterPro" id="IPR050848">
    <property type="entry name" value="Homeobox_TF"/>
</dbReference>
<evidence type="ECO:0000256" key="1">
    <source>
        <dbReference type="ARBA" id="ARBA00004123"/>
    </source>
</evidence>
<dbReference type="PANTHER" id="PTHR24333:SF5">
    <property type="entry name" value="VENT HOMEOBOX"/>
    <property type="match status" value="1"/>
</dbReference>
<dbReference type="InterPro" id="IPR001356">
    <property type="entry name" value="HD"/>
</dbReference>
<reference evidence="5" key="2">
    <citation type="submission" date="2020-05" db="UniProtKB">
        <authorList>
            <consortium name="EnsemblMetazoa"/>
        </authorList>
    </citation>
    <scope>IDENTIFICATION</scope>
    <source>
        <strain evidence="5">wikel</strain>
    </source>
</reference>
<evidence type="ECO:0000256" key="4">
    <source>
        <dbReference type="SAM" id="MobiDB-lite"/>
    </source>
</evidence>
<keyword evidence="2 3" id="KW-0539">Nucleus</keyword>
<accession>A0A1S4M5L6</accession>
<proteinExistence type="predicted"/>
<dbReference type="CDD" id="cd00086">
    <property type="entry name" value="homeodomain"/>
    <property type="match status" value="1"/>
</dbReference>
<evidence type="ECO:0000313" key="5">
    <source>
        <dbReference type="EnsemblMetazoa" id="ISCW024267-PA"/>
    </source>
</evidence>
<dbReference type="SMART" id="SM00389">
    <property type="entry name" value="HOX"/>
    <property type="match status" value="1"/>
</dbReference>
<reference evidence="6" key="1">
    <citation type="submission" date="2008-03" db="EMBL/GenBank/DDBJ databases">
        <title>Annotation of Ixodes scapularis.</title>
        <authorList>
            <consortium name="Ixodes scapularis Genome Project Consortium"/>
            <person name="Caler E."/>
            <person name="Hannick L.I."/>
            <person name="Bidwell S."/>
            <person name="Joardar V."/>
            <person name="Thiagarajan M."/>
            <person name="Amedeo P."/>
            <person name="Galinsky K.J."/>
            <person name="Schobel S."/>
            <person name="Inman J."/>
            <person name="Hostetler J."/>
            <person name="Miller J."/>
            <person name="Hammond M."/>
            <person name="Megy K."/>
            <person name="Lawson D."/>
            <person name="Kodira C."/>
            <person name="Sutton G."/>
            <person name="Meyer J."/>
            <person name="Hill C.A."/>
            <person name="Birren B."/>
            <person name="Nene V."/>
            <person name="Collins F."/>
            <person name="Alarcon-Chaidez F."/>
            <person name="Wikel S."/>
            <person name="Strausberg R."/>
        </authorList>
    </citation>
    <scope>NUCLEOTIDE SEQUENCE [LARGE SCALE GENOMIC DNA]</scope>
    <source>
        <strain evidence="6">Wikel</strain>
    </source>
</reference>
<dbReference type="AlphaFoldDB" id="A0A1S4M5L6"/>
<dbReference type="Proteomes" id="UP000001555">
    <property type="component" value="Unassembled WGS sequence"/>
</dbReference>